<dbReference type="Pfam" id="PF04028">
    <property type="entry name" value="DUF374"/>
    <property type="match status" value="1"/>
</dbReference>
<sequence>MGYFKQKFRSVKKLPTWIYWLPARLMQLYVRTCFRIRVVDPNGYIENAKGAVSVTWHNRLMFFAVLFPAGARKRTVAVVSASRDGQYIADFISILGLKSLRGSSSKKGANAYRAGIKAVREGYNVSFTPDGPRGPRYVMKTGPISLASVTGTGVIPISVNASRCWSVRSWDGFQIPKPFSTLTLILGDMVMIPPDLDEDGLELYREKVEAALMAITADPA</sequence>
<dbReference type="GO" id="GO:0016746">
    <property type="term" value="F:acyltransferase activity"/>
    <property type="evidence" value="ECO:0007669"/>
    <property type="project" value="UniProtKB-KW"/>
</dbReference>
<keyword evidence="2" id="KW-0012">Acyltransferase</keyword>
<dbReference type="RefSeq" id="WP_106054851.1">
    <property type="nucleotide sequence ID" value="NZ_CALXOB010000031.1"/>
</dbReference>
<accession>A0A844FZ79</accession>
<dbReference type="EMBL" id="VUNS01000002">
    <property type="protein sequence ID" value="MST96034.1"/>
    <property type="molecule type" value="Genomic_DNA"/>
</dbReference>
<proteinExistence type="predicted"/>
<evidence type="ECO:0000259" key="1">
    <source>
        <dbReference type="Pfam" id="PF04028"/>
    </source>
</evidence>
<protein>
    <submittedName>
        <fullName evidence="2">Lysophospholipid acyltransferase family protein</fullName>
    </submittedName>
</protein>
<gene>
    <name evidence="2" type="ORF">FYJ85_03115</name>
</gene>
<organism evidence="2 3">
    <name type="scientific">Victivallis lenta</name>
    <dbReference type="NCBI Taxonomy" id="2606640"/>
    <lineage>
        <taxon>Bacteria</taxon>
        <taxon>Pseudomonadati</taxon>
        <taxon>Lentisphaerota</taxon>
        <taxon>Lentisphaeria</taxon>
        <taxon>Victivallales</taxon>
        <taxon>Victivallaceae</taxon>
        <taxon>Victivallis</taxon>
    </lineage>
</organism>
<dbReference type="InterPro" id="IPR007172">
    <property type="entry name" value="DUF374"/>
</dbReference>
<evidence type="ECO:0000313" key="3">
    <source>
        <dbReference type="Proteomes" id="UP000435649"/>
    </source>
</evidence>
<evidence type="ECO:0000313" key="2">
    <source>
        <dbReference type="EMBL" id="MST96034.1"/>
    </source>
</evidence>
<keyword evidence="2" id="KW-0808">Transferase</keyword>
<dbReference type="CDD" id="cd07983">
    <property type="entry name" value="LPLAT_DUF374-like"/>
    <property type="match status" value="1"/>
</dbReference>
<reference evidence="2 3" key="1">
    <citation type="submission" date="2019-08" db="EMBL/GenBank/DDBJ databases">
        <title>In-depth cultivation of the pig gut microbiome towards novel bacterial diversity and tailored functional studies.</title>
        <authorList>
            <person name="Wylensek D."/>
            <person name="Hitch T.C.A."/>
            <person name="Clavel T."/>
        </authorList>
    </citation>
    <scope>NUCLEOTIDE SEQUENCE [LARGE SCALE GENOMIC DNA]</scope>
    <source>
        <strain evidence="2 3">BBE-744-WT-12</strain>
    </source>
</reference>
<comment type="caution">
    <text evidence="2">The sequence shown here is derived from an EMBL/GenBank/DDBJ whole genome shotgun (WGS) entry which is preliminary data.</text>
</comment>
<name>A0A844FZ79_9BACT</name>
<feature type="domain" description="DUF374" evidence="1">
    <location>
        <begin position="72"/>
        <end position="136"/>
    </location>
</feature>
<dbReference type="Proteomes" id="UP000435649">
    <property type="component" value="Unassembled WGS sequence"/>
</dbReference>
<dbReference type="AlphaFoldDB" id="A0A844FZ79"/>
<keyword evidence="3" id="KW-1185">Reference proteome</keyword>